<protein>
    <recommendedName>
        <fullName evidence="2">S1 motif domain-containing protein</fullName>
    </recommendedName>
</protein>
<dbReference type="InterPro" id="IPR039566">
    <property type="entry name" value="CvfB_S1_st"/>
</dbReference>
<reference evidence="3 4" key="1">
    <citation type="submission" date="2018-05" db="EMBL/GenBank/DDBJ databases">
        <title>Genomic Encyclopedia of Type Strains, Phase IV (KMG-IV): sequencing the most valuable type-strain genomes for metagenomic binning, comparative biology and taxonomic classification.</title>
        <authorList>
            <person name="Goeker M."/>
        </authorList>
    </citation>
    <scope>NUCLEOTIDE SEQUENCE [LARGE SCALE GENOMIC DNA]</scope>
    <source>
        <strain evidence="3 4">DSM 25350</strain>
    </source>
</reference>
<dbReference type="InterPro" id="IPR036388">
    <property type="entry name" value="WH-like_DNA-bd_sf"/>
</dbReference>
<feature type="domain" description="S1 motif" evidence="2">
    <location>
        <begin position="69"/>
        <end position="131"/>
    </location>
</feature>
<dbReference type="InterPro" id="IPR003029">
    <property type="entry name" value="S1_domain"/>
</dbReference>
<name>A0A316FX02_9GAMM</name>
<comment type="similarity">
    <text evidence="1">Belongs to the CvfB family.</text>
</comment>
<dbReference type="AlphaFoldDB" id="A0A316FX02"/>
<organism evidence="3 4">
    <name type="scientific">Pleionea mediterranea</name>
    <dbReference type="NCBI Taxonomy" id="523701"/>
    <lineage>
        <taxon>Bacteria</taxon>
        <taxon>Pseudomonadati</taxon>
        <taxon>Pseudomonadota</taxon>
        <taxon>Gammaproteobacteria</taxon>
        <taxon>Oceanospirillales</taxon>
        <taxon>Pleioneaceae</taxon>
        <taxon>Pleionea</taxon>
    </lineage>
</organism>
<dbReference type="Gene3D" id="1.10.10.10">
    <property type="entry name" value="Winged helix-like DNA-binding domain superfamily/Winged helix DNA-binding domain"/>
    <property type="match status" value="1"/>
</dbReference>
<dbReference type="Pfam" id="PF17783">
    <property type="entry name" value="WHD_CvfB"/>
    <property type="match status" value="1"/>
</dbReference>
<dbReference type="OrthoDB" id="9801597at2"/>
<evidence type="ECO:0000256" key="1">
    <source>
        <dbReference type="PIRNR" id="PIRNR012524"/>
    </source>
</evidence>
<dbReference type="InterPro" id="IPR014464">
    <property type="entry name" value="CvfB_fam"/>
</dbReference>
<evidence type="ECO:0000313" key="3">
    <source>
        <dbReference type="EMBL" id="PWK53089.1"/>
    </source>
</evidence>
<feature type="domain" description="S1 motif" evidence="2">
    <location>
        <begin position="3"/>
        <end position="64"/>
    </location>
</feature>
<dbReference type="SMART" id="SM00316">
    <property type="entry name" value="S1"/>
    <property type="match status" value="3"/>
</dbReference>
<feature type="domain" description="S1 motif" evidence="2">
    <location>
        <begin position="144"/>
        <end position="206"/>
    </location>
</feature>
<dbReference type="Pfam" id="PF13509">
    <property type="entry name" value="S1_2"/>
    <property type="match status" value="2"/>
</dbReference>
<dbReference type="Proteomes" id="UP000245790">
    <property type="component" value="Unassembled WGS sequence"/>
</dbReference>
<evidence type="ECO:0000313" key="4">
    <source>
        <dbReference type="Proteomes" id="UP000245790"/>
    </source>
</evidence>
<proteinExistence type="inferred from homology"/>
<dbReference type="InterPro" id="IPR040764">
    <property type="entry name" value="CvfB_WH"/>
</dbReference>
<dbReference type="RefSeq" id="WP_146196106.1">
    <property type="nucleotide sequence ID" value="NZ_QGGU01000004.1"/>
</dbReference>
<dbReference type="InterPro" id="IPR012340">
    <property type="entry name" value="NA-bd_OB-fold"/>
</dbReference>
<dbReference type="EMBL" id="QGGU01000004">
    <property type="protein sequence ID" value="PWK53089.1"/>
    <property type="molecule type" value="Genomic_DNA"/>
</dbReference>
<comment type="caution">
    <text evidence="3">The sequence shown here is derived from an EMBL/GenBank/DDBJ whole genome shotgun (WGS) entry which is preliminary data.</text>
</comment>
<dbReference type="PANTHER" id="PTHR37296:SF1">
    <property type="entry name" value="CONSERVED VIRULENCE FACTOR B"/>
    <property type="match status" value="1"/>
</dbReference>
<dbReference type="Gene3D" id="2.40.50.140">
    <property type="entry name" value="Nucleic acid-binding proteins"/>
    <property type="match status" value="2"/>
</dbReference>
<dbReference type="PIRSF" id="PIRSF012524">
    <property type="entry name" value="YitL_S1"/>
    <property type="match status" value="1"/>
</dbReference>
<gene>
    <name evidence="3" type="ORF">C8D97_104307</name>
</gene>
<keyword evidence="4" id="KW-1185">Reference proteome</keyword>
<dbReference type="GO" id="GO:0003676">
    <property type="term" value="F:nucleic acid binding"/>
    <property type="evidence" value="ECO:0007669"/>
    <property type="project" value="InterPro"/>
</dbReference>
<accession>A0A316FX02</accession>
<dbReference type="PANTHER" id="PTHR37296">
    <property type="entry name" value="CONSERVED VIRULENCE FACTOR B"/>
    <property type="match status" value="1"/>
</dbReference>
<sequence length="278" mass="30695">MVKPGQINQLVIVEKTPFGAYLNAGEQQLVFANNSLLPNDADVGDIVSVFIYQDSEGEYKTTDNQAMARVGEFARLTVVEVNNVGAFLDWGLPKDLLVPYAEQSKPLKEGQSPVVYIYQNKADGRVVASTKIEKFLDKTSHSFSVGDRVDLVITDKTDLGIKAIIDHQYLGMVHNDDLHKKVKYGQKLTGYIKNIRADQKLDITLQKPGLAGRDALAEKILAEINKNDGVLAISDKSSPDIIAKVFGVSKKQYKTALGKLYKEKVIVIDDNLVKKVSD</sequence>
<evidence type="ECO:0000259" key="2">
    <source>
        <dbReference type="SMART" id="SM00316"/>
    </source>
</evidence>